<keyword evidence="3" id="KW-0547">Nucleotide-binding</keyword>
<comment type="similarity">
    <text evidence="1 6">Belongs to the carbohydrate kinase PfkB family.</text>
</comment>
<organism evidence="8 9">
    <name type="scientific">Methylocystis rosea</name>
    <dbReference type="NCBI Taxonomy" id="173366"/>
    <lineage>
        <taxon>Bacteria</taxon>
        <taxon>Pseudomonadati</taxon>
        <taxon>Pseudomonadota</taxon>
        <taxon>Alphaproteobacteria</taxon>
        <taxon>Hyphomicrobiales</taxon>
        <taxon>Methylocystaceae</taxon>
        <taxon>Methylocystis</taxon>
    </lineage>
</organism>
<feature type="domain" description="Carbohydrate kinase PfkB" evidence="7">
    <location>
        <begin position="14"/>
        <end position="295"/>
    </location>
</feature>
<evidence type="ECO:0000256" key="1">
    <source>
        <dbReference type="ARBA" id="ARBA00010688"/>
    </source>
</evidence>
<evidence type="ECO:0000256" key="5">
    <source>
        <dbReference type="ARBA" id="ARBA00022840"/>
    </source>
</evidence>
<dbReference type="SUPFAM" id="SSF53613">
    <property type="entry name" value="Ribokinase-like"/>
    <property type="match status" value="1"/>
</dbReference>
<protein>
    <recommendedName>
        <fullName evidence="6">Phosphofructokinase</fullName>
    </recommendedName>
</protein>
<reference evidence="8 9" key="1">
    <citation type="journal article" date="2021" name="AMB Express">
        <title>Isolation and characterisation of Methylocystis spp. for poly-3-hydroxybutyrate production using waste methane feedstocks.</title>
        <authorList>
            <person name="Rumah B.L."/>
            <person name="Stead C.E."/>
            <person name="Claxton Stevens B.H."/>
            <person name="Minton N.P."/>
            <person name="Grosse-Honebrink A."/>
            <person name="Zhang Y."/>
        </authorList>
    </citation>
    <scope>NUCLEOTIDE SEQUENCE [LARGE SCALE GENOMIC DNA]</scope>
    <source>
        <strain evidence="8 9">BRCS1</strain>
    </source>
</reference>
<dbReference type="NCBIfam" id="TIGR03168">
    <property type="entry name" value="1-PFK"/>
    <property type="match status" value="1"/>
</dbReference>
<keyword evidence="4" id="KW-0418">Kinase</keyword>
<dbReference type="InterPro" id="IPR017583">
    <property type="entry name" value="Tagatose/fructose_Pkinase"/>
</dbReference>
<evidence type="ECO:0000256" key="2">
    <source>
        <dbReference type="ARBA" id="ARBA00022679"/>
    </source>
</evidence>
<dbReference type="RefSeq" id="WP_154453971.1">
    <property type="nucleotide sequence ID" value="NZ_CP044329.1"/>
</dbReference>
<keyword evidence="5" id="KW-0067">ATP-binding</keyword>
<dbReference type="Pfam" id="PF00294">
    <property type="entry name" value="PfkB"/>
    <property type="match status" value="1"/>
</dbReference>
<dbReference type="EMBL" id="CP044329">
    <property type="protein sequence ID" value="QGM95809.1"/>
    <property type="molecule type" value="Genomic_DNA"/>
</dbReference>
<evidence type="ECO:0000313" key="8">
    <source>
        <dbReference type="EMBL" id="QGM95809.1"/>
    </source>
</evidence>
<proteinExistence type="inferred from homology"/>
<dbReference type="InterPro" id="IPR029056">
    <property type="entry name" value="Ribokinase-like"/>
</dbReference>
<evidence type="ECO:0000259" key="7">
    <source>
        <dbReference type="Pfam" id="PF00294"/>
    </source>
</evidence>
<sequence>MADIVTFTINPSIDMSTSVDRVAPIKKLRGAAAHRDPGGGGINVARVAIRFGADVKALCAAGGVTGELLRRLIERDGIPNVVIHVSEETRESFTVFENATGYEYRFVLPGPQLREEEWHQCLGALADPEDNPRFVVASGSLSPGAPSDFYAHAARIARKRGAKFLLDTSGPPLASALEEGVFLIKPNLRELRELMGVPLDDERAWVDACRRLTEAGRAEVVALTLGDRGALLVVRDQAWRAPALPIKPLSAVGAGDSFLGAMVWGLAQGRSIDDAFRYGVAAGSAALLSSGTGLCRRDDVERLYPDVVLQRI</sequence>
<dbReference type="PANTHER" id="PTHR46566">
    <property type="entry name" value="1-PHOSPHOFRUCTOKINASE-RELATED"/>
    <property type="match status" value="1"/>
</dbReference>
<keyword evidence="9" id="KW-1185">Reference proteome</keyword>
<dbReference type="InterPro" id="IPR011611">
    <property type="entry name" value="PfkB_dom"/>
</dbReference>
<geneLocation type="plasmid" evidence="8 9">
    <name>unnamed1</name>
</geneLocation>
<dbReference type="Proteomes" id="UP000424673">
    <property type="component" value="Plasmid unnamed1"/>
</dbReference>
<evidence type="ECO:0000256" key="6">
    <source>
        <dbReference type="PIRNR" id="PIRNR000535"/>
    </source>
</evidence>
<keyword evidence="2 6" id="KW-0808">Transferase</keyword>
<dbReference type="Gene3D" id="3.40.1190.20">
    <property type="match status" value="1"/>
</dbReference>
<dbReference type="CDD" id="cd01164">
    <property type="entry name" value="FruK_PfkB_like"/>
    <property type="match status" value="1"/>
</dbReference>
<dbReference type="PANTHER" id="PTHR46566:SF2">
    <property type="entry name" value="ATP-DEPENDENT 6-PHOSPHOFRUCTOKINASE ISOZYME 2"/>
    <property type="match status" value="1"/>
</dbReference>
<evidence type="ECO:0000256" key="4">
    <source>
        <dbReference type="ARBA" id="ARBA00022777"/>
    </source>
</evidence>
<keyword evidence="8" id="KW-0614">Plasmid</keyword>
<gene>
    <name evidence="8" type="ORF">F7D13_17055</name>
</gene>
<evidence type="ECO:0000313" key="9">
    <source>
        <dbReference type="Proteomes" id="UP000424673"/>
    </source>
</evidence>
<dbReference type="PIRSF" id="PIRSF000535">
    <property type="entry name" value="1PFK/6PFK/LacC"/>
    <property type="match status" value="1"/>
</dbReference>
<accession>A0ABX6EM57</accession>
<name>A0ABX6EM57_9HYPH</name>
<evidence type="ECO:0000256" key="3">
    <source>
        <dbReference type="ARBA" id="ARBA00022741"/>
    </source>
</evidence>